<dbReference type="GO" id="GO:0043842">
    <property type="term" value="F:Kdo transferase activity"/>
    <property type="evidence" value="ECO:0007669"/>
    <property type="project" value="UniProtKB-EC"/>
</dbReference>
<dbReference type="Gene3D" id="3.40.50.2000">
    <property type="entry name" value="Glycogen Phosphorylase B"/>
    <property type="match status" value="1"/>
</dbReference>
<dbReference type="FunFam" id="3.40.50.11720:FF:000001">
    <property type="entry name" value="3-deoxy-D-manno-octulosonic acid transferase"/>
    <property type="match status" value="1"/>
</dbReference>
<evidence type="ECO:0000256" key="7">
    <source>
        <dbReference type="PIRSR" id="PIRSR639901-1"/>
    </source>
</evidence>
<evidence type="ECO:0000256" key="1">
    <source>
        <dbReference type="ARBA" id="ARBA00004713"/>
    </source>
</evidence>
<dbReference type="GO" id="GO:0009244">
    <property type="term" value="P:lipopolysaccharide core region biosynthetic process"/>
    <property type="evidence" value="ECO:0007669"/>
    <property type="project" value="UniProtKB-UniRule"/>
</dbReference>
<protein>
    <recommendedName>
        <fullName evidence="3 9">3-deoxy-D-manno-octulosonic acid transferase</fullName>
        <shortName evidence="9">Kdo transferase</shortName>
        <ecNumber evidence="2 9">2.4.99.12</ecNumber>
    </recommendedName>
    <alternativeName>
        <fullName evidence="5 9">Lipid IV(A) 3-deoxy-D-manno-octulosonic acid transferase</fullName>
    </alternativeName>
</protein>
<evidence type="ECO:0000256" key="3">
    <source>
        <dbReference type="ARBA" id="ARBA00019077"/>
    </source>
</evidence>
<keyword evidence="9" id="KW-1003">Cell membrane</keyword>
<feature type="domain" description="3-deoxy-D-manno-octulosonic-acid transferase N-terminal" evidence="10">
    <location>
        <begin position="33"/>
        <end position="216"/>
    </location>
</feature>
<feature type="site" description="Transition state stabilizer" evidence="8">
    <location>
        <position position="213"/>
    </location>
</feature>
<dbReference type="NCBIfam" id="NF004388">
    <property type="entry name" value="PRK05749.1-4"/>
    <property type="match status" value="1"/>
</dbReference>
<evidence type="ECO:0000256" key="2">
    <source>
        <dbReference type="ARBA" id="ARBA00012621"/>
    </source>
</evidence>
<comment type="caution">
    <text evidence="11">The sequence shown here is derived from an EMBL/GenBank/DDBJ whole genome shotgun (WGS) entry which is preliminary data.</text>
</comment>
<reference evidence="11 12" key="1">
    <citation type="submission" date="2018-10" db="EMBL/GenBank/DDBJ databases">
        <authorList>
            <person name="Chen W.-M."/>
        </authorList>
    </citation>
    <scope>NUCLEOTIDE SEQUENCE [LARGE SCALE GENOMIC DNA]</scope>
    <source>
        <strain evidence="11 12">H-5</strain>
    </source>
</reference>
<dbReference type="AlphaFoldDB" id="A0A3N0V3K4"/>
<dbReference type="UniPathway" id="UPA00958"/>
<dbReference type="SUPFAM" id="SSF53756">
    <property type="entry name" value="UDP-Glycosyltransferase/glycogen phosphorylase"/>
    <property type="match status" value="1"/>
</dbReference>
<dbReference type="EMBL" id="RJVP01000002">
    <property type="protein sequence ID" value="ROH87313.1"/>
    <property type="molecule type" value="Genomic_DNA"/>
</dbReference>
<accession>A0A3N0V3K4</accession>
<comment type="similarity">
    <text evidence="9">Belongs to the glycosyltransferase group 1 family.</text>
</comment>
<gene>
    <name evidence="11" type="ORF">ED236_04750</name>
</gene>
<feature type="active site" description="Proton acceptor" evidence="7">
    <location>
        <position position="67"/>
    </location>
</feature>
<dbReference type="RefSeq" id="WP_123237114.1">
    <property type="nucleotide sequence ID" value="NZ_RJVP01000002.1"/>
</dbReference>
<dbReference type="InterPro" id="IPR039901">
    <property type="entry name" value="Kdotransferase"/>
</dbReference>
<keyword evidence="4 9" id="KW-0808">Transferase</keyword>
<comment type="pathway">
    <text evidence="1 9">Bacterial outer membrane biogenesis; LPS core biosynthesis.</text>
</comment>
<keyword evidence="9" id="KW-0472">Membrane</keyword>
<organism evidence="11 12">
    <name type="scientific">Pseudomethylobacillus aquaticus</name>
    <dbReference type="NCBI Taxonomy" id="2676064"/>
    <lineage>
        <taxon>Bacteria</taxon>
        <taxon>Pseudomonadati</taxon>
        <taxon>Pseudomonadota</taxon>
        <taxon>Betaproteobacteria</taxon>
        <taxon>Nitrosomonadales</taxon>
        <taxon>Methylophilaceae</taxon>
        <taxon>Pseudomethylobacillus</taxon>
    </lineage>
</organism>
<proteinExistence type="inferred from homology"/>
<dbReference type="InterPro" id="IPR007507">
    <property type="entry name" value="Glycos_transf_N"/>
</dbReference>
<evidence type="ECO:0000313" key="12">
    <source>
        <dbReference type="Proteomes" id="UP000275137"/>
    </source>
</evidence>
<comment type="function">
    <text evidence="9">Involved in lipopolysaccharide (LPS) biosynthesis. Catalyzes the transfer of 3-deoxy-D-manno-octulosonate (Kdo) residue(s) from CMP-Kdo to lipid IV(A), the tetraacyldisaccharide-1,4'-bisphosphate precursor of lipid A.</text>
</comment>
<dbReference type="InterPro" id="IPR038107">
    <property type="entry name" value="Glycos_transf_N_sf"/>
</dbReference>
<comment type="catalytic activity">
    <reaction evidence="6 9">
        <text>lipid IVA (E. coli) + CMP-3-deoxy-beta-D-manno-octulosonate = alpha-Kdo-(2-&gt;6)-lipid IVA (E. coli) + CMP + H(+)</text>
        <dbReference type="Rhea" id="RHEA:28066"/>
        <dbReference type="ChEBI" id="CHEBI:15378"/>
        <dbReference type="ChEBI" id="CHEBI:58603"/>
        <dbReference type="ChEBI" id="CHEBI:60364"/>
        <dbReference type="ChEBI" id="CHEBI:60377"/>
        <dbReference type="ChEBI" id="CHEBI:85987"/>
        <dbReference type="EC" id="2.4.99.12"/>
    </reaction>
</comment>
<name>A0A3N0V3K4_9PROT</name>
<sequence>MPRLLYTLLIYALLPLTPLKLLWRGLRQPEYRQHWAERYGFYGQPDQTPHSSQRPPLIWLHCVSVGETRAAAPLIALLQQRYPQHQILLTHATPTGREAGEQLFGERVLRCYLPYDTPGAVRRFLNHFRPQFGLIMETELWFNLIAACKAHNTPLLLVNARLSARSARGYGKLARLTAQGLQSLHAIAAQSEADAARLHALGACRVTVTGNLKFDVTPPADAEASGQALRKRIGADRPVFLAASTREGEESLILDAIAEANIAQLLTVIVPRHPQRFDEVASLLQARGVRYARRSGLGDALLPRETQVLLGDSMGEMFTYYGACDLTLIGGSLLPYGSQNLIEACAMGKPVLIGPHSYNFAQASAQALECGAAQQVDGVEQLAQALQHLLLHPLQREAMAQAGLKFTQENRGATARVVAVIVNSLAASLHSA</sequence>
<dbReference type="GO" id="GO:0009245">
    <property type="term" value="P:lipid A biosynthetic process"/>
    <property type="evidence" value="ECO:0007669"/>
    <property type="project" value="TreeGrafter"/>
</dbReference>
<evidence type="ECO:0000256" key="5">
    <source>
        <dbReference type="ARBA" id="ARBA00031445"/>
    </source>
</evidence>
<evidence type="ECO:0000256" key="8">
    <source>
        <dbReference type="PIRSR" id="PIRSR639901-2"/>
    </source>
</evidence>
<dbReference type="EC" id="2.4.99.12" evidence="2 9"/>
<dbReference type="NCBIfam" id="NF004386">
    <property type="entry name" value="PRK05749.1-2"/>
    <property type="match status" value="1"/>
</dbReference>
<dbReference type="PANTHER" id="PTHR42755:SF1">
    <property type="entry name" value="3-DEOXY-D-MANNO-OCTULOSONIC ACID TRANSFERASE, MITOCHONDRIAL-RELATED"/>
    <property type="match status" value="1"/>
</dbReference>
<evidence type="ECO:0000256" key="6">
    <source>
        <dbReference type="ARBA" id="ARBA00049183"/>
    </source>
</evidence>
<evidence type="ECO:0000256" key="4">
    <source>
        <dbReference type="ARBA" id="ARBA00022679"/>
    </source>
</evidence>
<evidence type="ECO:0000256" key="9">
    <source>
        <dbReference type="RuleBase" id="RU365103"/>
    </source>
</evidence>
<feature type="site" description="Transition state stabilizer" evidence="8">
    <location>
        <position position="137"/>
    </location>
</feature>
<dbReference type="Pfam" id="PF04413">
    <property type="entry name" value="Glycos_transf_N"/>
    <property type="match status" value="1"/>
</dbReference>
<dbReference type="PANTHER" id="PTHR42755">
    <property type="entry name" value="3-DEOXY-MANNO-OCTULOSONATE CYTIDYLYLTRANSFERASE"/>
    <property type="match status" value="1"/>
</dbReference>
<comment type="subcellular location">
    <subcellularLocation>
        <location evidence="9">Cell membrane</location>
    </subcellularLocation>
</comment>
<dbReference type="Proteomes" id="UP000275137">
    <property type="component" value="Unassembled WGS sequence"/>
</dbReference>
<dbReference type="Gene3D" id="3.40.50.11720">
    <property type="entry name" value="3-Deoxy-D-manno-octulosonic-acid transferase, N-terminal domain"/>
    <property type="match status" value="1"/>
</dbReference>
<keyword evidence="9" id="KW-0448">Lipopolysaccharide biosynthesis</keyword>
<evidence type="ECO:0000259" key="10">
    <source>
        <dbReference type="Pfam" id="PF04413"/>
    </source>
</evidence>
<keyword evidence="12" id="KW-1185">Reference proteome</keyword>
<evidence type="ECO:0000313" key="11">
    <source>
        <dbReference type="EMBL" id="ROH87313.1"/>
    </source>
</evidence>
<dbReference type="GO" id="GO:0005886">
    <property type="term" value="C:plasma membrane"/>
    <property type="evidence" value="ECO:0007669"/>
    <property type="project" value="UniProtKB-SubCell"/>
</dbReference>